<comment type="caution">
    <text evidence="1">The sequence shown here is derived from an EMBL/GenBank/DDBJ whole genome shotgun (WGS) entry which is preliminary data.</text>
</comment>
<protein>
    <submittedName>
        <fullName evidence="1">Uncharacterized protein</fullName>
    </submittedName>
</protein>
<organism evidence="1 2">
    <name type="scientific">Pseudopedobacter beijingensis</name>
    <dbReference type="NCBI Taxonomy" id="1207056"/>
    <lineage>
        <taxon>Bacteria</taxon>
        <taxon>Pseudomonadati</taxon>
        <taxon>Bacteroidota</taxon>
        <taxon>Sphingobacteriia</taxon>
        <taxon>Sphingobacteriales</taxon>
        <taxon>Sphingobacteriaceae</taxon>
        <taxon>Pseudopedobacter</taxon>
    </lineage>
</organism>
<name>A0ABW4IE56_9SPHI</name>
<reference evidence="2" key="1">
    <citation type="journal article" date="2019" name="Int. J. Syst. Evol. Microbiol.">
        <title>The Global Catalogue of Microorganisms (GCM) 10K type strain sequencing project: providing services to taxonomists for standard genome sequencing and annotation.</title>
        <authorList>
            <consortium name="The Broad Institute Genomics Platform"/>
            <consortium name="The Broad Institute Genome Sequencing Center for Infectious Disease"/>
            <person name="Wu L."/>
            <person name="Ma J."/>
        </authorList>
    </citation>
    <scope>NUCLEOTIDE SEQUENCE [LARGE SCALE GENOMIC DNA]</scope>
    <source>
        <strain evidence="2">CCUG 53762</strain>
    </source>
</reference>
<dbReference type="EMBL" id="JBHUDG010000012">
    <property type="protein sequence ID" value="MFD1629886.1"/>
    <property type="molecule type" value="Genomic_DNA"/>
</dbReference>
<dbReference type="RefSeq" id="WP_379662264.1">
    <property type="nucleotide sequence ID" value="NZ_JBHUDG010000012.1"/>
</dbReference>
<proteinExistence type="predicted"/>
<dbReference type="InterPro" id="IPR011041">
    <property type="entry name" value="Quinoprot_gluc/sorb_DH_b-prop"/>
</dbReference>
<accession>A0ABW4IE56</accession>
<dbReference type="Proteomes" id="UP001597118">
    <property type="component" value="Unassembled WGS sequence"/>
</dbReference>
<evidence type="ECO:0000313" key="1">
    <source>
        <dbReference type="EMBL" id="MFD1629886.1"/>
    </source>
</evidence>
<gene>
    <name evidence="1" type="ORF">ACFSAH_08360</name>
</gene>
<sequence length="415" mass="46995">MIKYFETEKLLSLNYKFKHMNIKNCLTILFVIFITAASHAFQKKQKPGDNSTQELINKLPRQIYWEEGKFHVQGVVVDTQRGYVYFSFTTSLVKTNLKGEIIGSVDGFVGHLGCLDVNPEDGRIYASLEYKNDKIGKGILKGLGDESKQIQQSSFHIAIIDGDKITRQGMDAEKDNIVNTVYIKEAVDDYLATVTNKSKQVEHRYGCSGIDGVAFGPQFGKKKDGKLFLKVAYGVYGETSRSDNDYQVILQYDANTLKQYERPLSQSNFSLAGPEKPLNKYFVYTGNTSYGIQNMEYDSNTGYWFAAVYKGKKQEFPNYSLFAIDGAKKPALKELKGFDEKEKGQVLQLAKAGMHDEKSGVYGWNFKWGATGIHSLGNGYFYISQNGVTKSKKQYCKLQLYRWTGQESNPFEEVK</sequence>
<dbReference type="SUPFAM" id="SSF50952">
    <property type="entry name" value="Soluble quinoprotein glucose dehydrogenase"/>
    <property type="match status" value="1"/>
</dbReference>
<evidence type="ECO:0000313" key="2">
    <source>
        <dbReference type="Proteomes" id="UP001597118"/>
    </source>
</evidence>
<keyword evidence="2" id="KW-1185">Reference proteome</keyword>